<dbReference type="AlphaFoldDB" id="A0A0A2WQX2"/>
<evidence type="ECO:0000313" key="2">
    <source>
        <dbReference type="Proteomes" id="UP000030518"/>
    </source>
</evidence>
<evidence type="ECO:0000313" key="1">
    <source>
        <dbReference type="EMBL" id="KGQ20660.1"/>
    </source>
</evidence>
<name>A0A0A2WQX2_9GAMM</name>
<organism evidence="1 2">
    <name type="scientific">Lysobacter dokdonensis DS-58</name>
    <dbReference type="NCBI Taxonomy" id="1300345"/>
    <lineage>
        <taxon>Bacteria</taxon>
        <taxon>Pseudomonadati</taxon>
        <taxon>Pseudomonadota</taxon>
        <taxon>Gammaproteobacteria</taxon>
        <taxon>Lysobacterales</taxon>
        <taxon>Lysobacteraceae</taxon>
        <taxon>Noviluteimonas</taxon>
    </lineage>
</organism>
<reference evidence="1 2" key="1">
    <citation type="submission" date="2014-09" db="EMBL/GenBank/DDBJ databases">
        <title>Genome sequences of Lysobacter dokdonensis DS-58.</title>
        <authorList>
            <person name="Kim J.F."/>
            <person name="Kwak M.-J."/>
        </authorList>
    </citation>
    <scope>NUCLEOTIDE SEQUENCE [LARGE SCALE GENOMIC DNA]</scope>
    <source>
        <strain evidence="1 2">DS-58</strain>
    </source>
</reference>
<comment type="caution">
    <text evidence="1">The sequence shown here is derived from an EMBL/GenBank/DDBJ whole genome shotgun (WGS) entry which is preliminary data.</text>
</comment>
<keyword evidence="2" id="KW-1185">Reference proteome</keyword>
<dbReference type="STRING" id="1300345.LF41_1198"/>
<accession>A0A0A2WQX2</accession>
<sequence length="74" mass="8200">MELGLFSLLNAYEDGVLVVSDDVSREDASEIFADAGVMRALLEQSADMELLNKLMGEHYEHPELRRTRGEGDGS</sequence>
<protein>
    <submittedName>
        <fullName evidence="1">Uncharacterized protein</fullName>
    </submittedName>
</protein>
<proteinExistence type="predicted"/>
<dbReference type="PATRIC" id="fig|1300345.3.peg.498"/>
<dbReference type="EMBL" id="JRKJ01000002">
    <property type="protein sequence ID" value="KGQ20660.1"/>
    <property type="molecule type" value="Genomic_DNA"/>
</dbReference>
<gene>
    <name evidence="1" type="ORF">LF41_1198</name>
</gene>
<dbReference type="Proteomes" id="UP000030518">
    <property type="component" value="Unassembled WGS sequence"/>
</dbReference>